<gene>
    <name evidence="2" type="ORF">ALTATR162_LOCUS6849</name>
</gene>
<dbReference type="GeneID" id="67018783"/>
<dbReference type="AlphaFoldDB" id="A0A8J2N7P4"/>
<feature type="compositionally biased region" description="Basic and acidic residues" evidence="1">
    <location>
        <begin position="10"/>
        <end position="21"/>
    </location>
</feature>
<accession>A0A8J2N7P4</accession>
<dbReference type="EMBL" id="CAJRGZ010000019">
    <property type="protein sequence ID" value="CAG5165847.1"/>
    <property type="molecule type" value="Genomic_DNA"/>
</dbReference>
<proteinExistence type="predicted"/>
<comment type="caution">
    <text evidence="2">The sequence shown here is derived from an EMBL/GenBank/DDBJ whole genome shotgun (WGS) entry which is preliminary data.</text>
</comment>
<evidence type="ECO:0008006" key="4">
    <source>
        <dbReference type="Google" id="ProtNLM"/>
    </source>
</evidence>
<keyword evidence="3" id="KW-1185">Reference proteome</keyword>
<dbReference type="RefSeq" id="XP_043170409.1">
    <property type="nucleotide sequence ID" value="XM_043314474.1"/>
</dbReference>
<reference evidence="2" key="1">
    <citation type="submission" date="2021-05" db="EMBL/GenBank/DDBJ databases">
        <authorList>
            <person name="Stam R."/>
        </authorList>
    </citation>
    <scope>NUCLEOTIDE SEQUENCE</scope>
    <source>
        <strain evidence="2">CS162</strain>
    </source>
</reference>
<evidence type="ECO:0000313" key="2">
    <source>
        <dbReference type="EMBL" id="CAG5165847.1"/>
    </source>
</evidence>
<feature type="region of interest" description="Disordered" evidence="1">
    <location>
        <begin position="44"/>
        <end position="88"/>
    </location>
</feature>
<protein>
    <recommendedName>
        <fullName evidence="4">BZIP domain-containing protein</fullName>
    </recommendedName>
</protein>
<dbReference type="OrthoDB" id="3945980at2759"/>
<dbReference type="Proteomes" id="UP000676310">
    <property type="component" value="Unassembled WGS sequence"/>
</dbReference>
<evidence type="ECO:0000313" key="3">
    <source>
        <dbReference type="Proteomes" id="UP000676310"/>
    </source>
</evidence>
<sequence length="165" mass="18779">MPRPEEDEDWRTLTDANERRRVQNRIAQRNYRRNIKRRLQQLDMFKGCISGSPPTPKERQQSRRMLPRDLTQSKETRRHSISPAAPDALLPSLETINVPATGSSNGSSVQTFLFGSTEETENISPMSNQENCDIASQQKNDGSTVFDLTTPLTDLENDIILFCLD</sequence>
<evidence type="ECO:0000256" key="1">
    <source>
        <dbReference type="SAM" id="MobiDB-lite"/>
    </source>
</evidence>
<organism evidence="2 3">
    <name type="scientific">Alternaria atra</name>
    <dbReference type="NCBI Taxonomy" id="119953"/>
    <lineage>
        <taxon>Eukaryota</taxon>
        <taxon>Fungi</taxon>
        <taxon>Dikarya</taxon>
        <taxon>Ascomycota</taxon>
        <taxon>Pezizomycotina</taxon>
        <taxon>Dothideomycetes</taxon>
        <taxon>Pleosporomycetidae</taxon>
        <taxon>Pleosporales</taxon>
        <taxon>Pleosporineae</taxon>
        <taxon>Pleosporaceae</taxon>
        <taxon>Alternaria</taxon>
        <taxon>Alternaria sect. Ulocladioides</taxon>
    </lineage>
</organism>
<feature type="region of interest" description="Disordered" evidence="1">
    <location>
        <begin position="1"/>
        <end position="21"/>
    </location>
</feature>
<dbReference type="CDD" id="cd14688">
    <property type="entry name" value="bZIP_YAP"/>
    <property type="match status" value="1"/>
</dbReference>
<name>A0A8J2N7P4_9PLEO</name>